<accession>U6JEE4</accession>
<dbReference type="EMBL" id="LK028582">
    <property type="protein sequence ID" value="CDS20815.1"/>
    <property type="molecule type" value="Genomic_DNA"/>
</dbReference>
<dbReference type="STRING" id="6210.U6JEE4"/>
<dbReference type="InterPro" id="IPR008984">
    <property type="entry name" value="SMAD_FHA_dom_sf"/>
</dbReference>
<dbReference type="Pfam" id="PF00498">
    <property type="entry name" value="FHA"/>
    <property type="match status" value="1"/>
</dbReference>
<dbReference type="GeneID" id="36343314"/>
<evidence type="ECO:0000313" key="4">
    <source>
        <dbReference type="Proteomes" id="UP000019149"/>
    </source>
</evidence>
<evidence type="ECO:0000313" key="6">
    <source>
        <dbReference type="WBParaSite" id="EgrG_000516100"/>
    </source>
</evidence>
<dbReference type="Gene3D" id="2.60.200.20">
    <property type="match status" value="1"/>
</dbReference>
<reference evidence="3 4" key="1">
    <citation type="journal article" date="2013" name="Nat. Genet.">
        <title>The genome of the hydatid tapeworm Echinococcus granulosus.</title>
        <authorList>
            <person name="Zheng H."/>
            <person name="Zhang W."/>
            <person name="Zhang L."/>
            <person name="Zhang Z."/>
            <person name="Li J."/>
            <person name="Lu G."/>
            <person name="Zhu Y."/>
            <person name="Wang Y."/>
            <person name="Huang Y."/>
            <person name="Liu J."/>
            <person name="Kang H."/>
            <person name="Chen J."/>
            <person name="Wang L."/>
            <person name="Chen A."/>
            <person name="Yu S."/>
            <person name="Gao Z."/>
            <person name="Jin L."/>
            <person name="Gu W."/>
            <person name="Wang Z."/>
            <person name="Zhao L."/>
            <person name="Shi B."/>
            <person name="Wen H."/>
            <person name="Lin R."/>
            <person name="Jones M.K."/>
            <person name="Brejova B."/>
            <person name="Vinar T."/>
            <person name="Zhao G."/>
            <person name="McManus D.P."/>
            <person name="Chen Z."/>
            <person name="Zhou Y."/>
            <person name="Wang S."/>
        </authorList>
    </citation>
    <scope>NUCLEOTIDE SEQUENCE [LARGE SCALE GENOMIC DNA]</scope>
</reference>
<evidence type="ECO:0000313" key="3">
    <source>
        <dbReference type="EMBL" id="EUB57508.1"/>
    </source>
</evidence>
<evidence type="ECO:0000313" key="5">
    <source>
        <dbReference type="Proteomes" id="UP000492820"/>
    </source>
</evidence>
<protein>
    <submittedName>
        <fullName evidence="6">FHA domain-containing protein</fullName>
    </submittedName>
</protein>
<dbReference type="KEGG" id="egl:EGR_07599"/>
<dbReference type="AlphaFoldDB" id="U6JEE4"/>
<reference evidence="2" key="3">
    <citation type="submission" date="2014-06" db="EMBL/GenBank/DDBJ databases">
        <authorList>
            <person name="Aslett M."/>
        </authorList>
    </citation>
    <scope>NUCLEOTIDE SEQUENCE</scope>
</reference>
<name>U6JEE4_ECHGR</name>
<organism evidence="3 4">
    <name type="scientific">Echinococcus granulosus</name>
    <name type="common">Hydatid tapeworm</name>
    <dbReference type="NCBI Taxonomy" id="6210"/>
    <lineage>
        <taxon>Eukaryota</taxon>
        <taxon>Metazoa</taxon>
        <taxon>Spiralia</taxon>
        <taxon>Lophotrochozoa</taxon>
        <taxon>Platyhelminthes</taxon>
        <taxon>Cestoda</taxon>
        <taxon>Eucestoda</taxon>
        <taxon>Cyclophyllidea</taxon>
        <taxon>Taeniidae</taxon>
        <taxon>Echinococcus</taxon>
        <taxon>Echinococcus granulosus group</taxon>
    </lineage>
</organism>
<dbReference type="WBParaSite" id="EgrG_000516100">
    <property type="protein sequence ID" value="EgrG_000516100"/>
    <property type="gene ID" value="EgrG_000516100"/>
</dbReference>
<reference evidence="6" key="4">
    <citation type="submission" date="2020-10" db="UniProtKB">
        <authorList>
            <consortium name="WormBaseParasite"/>
        </authorList>
    </citation>
    <scope>IDENTIFICATION</scope>
</reference>
<dbReference type="Proteomes" id="UP000019149">
    <property type="component" value="Unassembled WGS sequence"/>
</dbReference>
<dbReference type="OMA" id="ALANPCC"/>
<keyword evidence="4" id="KW-1185">Reference proteome</keyword>
<dbReference type="RefSeq" id="XP_024348704.1">
    <property type="nucleotide sequence ID" value="XM_024496848.1"/>
</dbReference>
<gene>
    <name evidence="3 6" type="ORF">EGR_07599</name>
    <name evidence="2" type="ORF">EgrG_000516100</name>
</gene>
<evidence type="ECO:0000313" key="2">
    <source>
        <dbReference type="EMBL" id="CDS20815.1"/>
    </source>
</evidence>
<dbReference type="InterPro" id="IPR000253">
    <property type="entry name" value="FHA_dom"/>
</dbReference>
<feature type="domain" description="FHA" evidence="1">
    <location>
        <begin position="40"/>
        <end position="96"/>
    </location>
</feature>
<dbReference type="SUPFAM" id="SSF49879">
    <property type="entry name" value="SMAD/FHA domain"/>
    <property type="match status" value="1"/>
</dbReference>
<dbReference type="Proteomes" id="UP000492820">
    <property type="component" value="Unassembled WGS sequence"/>
</dbReference>
<evidence type="ECO:0000259" key="1">
    <source>
        <dbReference type="PROSITE" id="PS50006"/>
    </source>
</evidence>
<dbReference type="PROSITE" id="PS50006">
    <property type="entry name" value="FHA_DOMAIN"/>
    <property type="match status" value="1"/>
</dbReference>
<dbReference type="CTD" id="36343314"/>
<reference evidence="2 5" key="2">
    <citation type="journal article" date="2013" name="Nature">
        <title>The genomes of four tapeworm species reveal adaptations to parasitism.</title>
        <authorList>
            <person name="Tsai I.J."/>
            <person name="Zarowiecki M."/>
            <person name="Holroyd N."/>
            <person name="Garciarrubio A."/>
            <person name="Sanchez-Flores A."/>
            <person name="Brooks K.L."/>
            <person name="Tracey A."/>
            <person name="Bobes R.J."/>
            <person name="Fragoso G."/>
            <person name="Sciutto E."/>
            <person name="Aslett M."/>
            <person name="Beasley H."/>
            <person name="Bennett H.M."/>
            <person name="Cai J."/>
            <person name="Camicia F."/>
            <person name="Clark R."/>
            <person name="Cucher M."/>
            <person name="De Silva N."/>
            <person name="Day T.A."/>
            <person name="Deplazes P."/>
            <person name="Estrada K."/>
            <person name="Fernandez C."/>
            <person name="Holland P.W."/>
            <person name="Hou J."/>
            <person name="Hu S."/>
            <person name="Huckvale T."/>
            <person name="Hung S.S."/>
            <person name="Kamenetzky L."/>
            <person name="Keane J.A."/>
            <person name="Kiss F."/>
            <person name="Koziol U."/>
            <person name="Lambert O."/>
            <person name="Liu K."/>
            <person name="Luo X."/>
            <person name="Luo Y."/>
            <person name="Macchiaroli N."/>
            <person name="Nichol S."/>
            <person name="Paps J."/>
            <person name="Parkinson J."/>
            <person name="Pouchkina-Stantcheva N."/>
            <person name="Riddiford N."/>
            <person name="Rosenzvit M."/>
            <person name="Salinas G."/>
            <person name="Wasmuth J.D."/>
            <person name="Zamanian M."/>
            <person name="Zheng Y."/>
            <person name="Cai X."/>
            <person name="Soberon X."/>
            <person name="Olson P.D."/>
            <person name="Laclette J.P."/>
            <person name="Brehm K."/>
            <person name="Berriman M."/>
            <person name="Garciarrubio A."/>
            <person name="Bobes R.J."/>
            <person name="Fragoso G."/>
            <person name="Sanchez-Flores A."/>
            <person name="Estrada K."/>
            <person name="Cevallos M.A."/>
            <person name="Morett E."/>
            <person name="Gonzalez V."/>
            <person name="Portillo T."/>
            <person name="Ochoa-Leyva A."/>
            <person name="Jose M.V."/>
            <person name="Sciutto E."/>
            <person name="Landa A."/>
            <person name="Jimenez L."/>
            <person name="Valdes V."/>
            <person name="Carrero J.C."/>
            <person name="Larralde C."/>
            <person name="Morales-Montor J."/>
            <person name="Limon-Lason J."/>
            <person name="Soberon X."/>
            <person name="Laclette J.P."/>
        </authorList>
    </citation>
    <scope>NUCLEOTIDE SEQUENCE [LARGE SCALE GENOMIC DNA]</scope>
</reference>
<dbReference type="EMBL" id="APAU02000082">
    <property type="protein sequence ID" value="EUB57508.1"/>
    <property type="molecule type" value="Genomic_DNA"/>
</dbReference>
<sequence>MTTLSLCWVDDALANPCCRASTVCYHHPRLIKLKVGQQEIKIGRRNSANTLHYHIESNLHRLIISRDHATTTRLPDGRFMLHDYSLTGTYVNCTRVYGCAILNQEDIICFGHPYGTSVLPGQTVNAFYSDLKYRVRIAFCYVTGTSTAAVV</sequence>
<proteinExistence type="predicted"/>
<dbReference type="OrthoDB" id="436852at2759"/>